<keyword evidence="3" id="KW-1185">Reference proteome</keyword>
<reference evidence="2 3" key="1">
    <citation type="submission" date="2019-12" db="EMBL/GenBank/DDBJ databases">
        <authorList>
            <person name="Scholz U."/>
            <person name="Mascher M."/>
            <person name="Fiebig A."/>
        </authorList>
    </citation>
    <scope>NUCLEOTIDE SEQUENCE</scope>
</reference>
<protein>
    <recommendedName>
        <fullName evidence="1">BURP domain-containing protein</fullName>
    </recommendedName>
</protein>
<dbReference type="InterPro" id="IPR004873">
    <property type="entry name" value="BURP_dom"/>
</dbReference>
<evidence type="ECO:0000259" key="1">
    <source>
        <dbReference type="PROSITE" id="PS51277"/>
    </source>
</evidence>
<evidence type="ECO:0000313" key="2">
    <source>
        <dbReference type="EMBL" id="CAA2626662.1"/>
    </source>
</evidence>
<evidence type="ECO:0000313" key="3">
    <source>
        <dbReference type="Proteomes" id="UP001189122"/>
    </source>
</evidence>
<sequence>MSDKKVASVVVGKGGVHVNAGKRKSGHTSVDVGHKGVTVSTGTKKKTTVNAAPGFFYSYAATETQIHDNRNVAVFFLEKDLRPGTRMNLHFTRTSSNAAFLPRSVANSIPFSSKRLTDILSLFSVLSDSPEAEALEKTLRECEEPASAGETRYCATSLESMVDFSSASLGTRDVLAVSTEVSKKGTPRQAYTITPSGVQRLVGSKAVACHAQPFAYAVFYCHVTHATKAYLVSLAGQDGAKVDAVVVCHTDTSGWNPKHLAFQFLQVKPGTVPVCHFLPQDHIVWAPRR</sequence>
<dbReference type="InterPro" id="IPR044816">
    <property type="entry name" value="BURP"/>
</dbReference>
<dbReference type="EMBL" id="CACRZD030000009">
    <property type="protein sequence ID" value="CAA6665966.1"/>
    <property type="molecule type" value="Genomic_DNA"/>
</dbReference>
<proteinExistence type="predicted"/>
<dbReference type="Pfam" id="PF03181">
    <property type="entry name" value="BURP"/>
    <property type="match status" value="1"/>
</dbReference>
<dbReference type="SMART" id="SM01045">
    <property type="entry name" value="BURP"/>
    <property type="match status" value="1"/>
</dbReference>
<dbReference type="PANTHER" id="PTHR31236:SF2">
    <property type="entry name" value="BURP DOMAIN PROTEIN RD22"/>
    <property type="match status" value="1"/>
</dbReference>
<dbReference type="PROSITE" id="PS51277">
    <property type="entry name" value="BURP"/>
    <property type="match status" value="1"/>
</dbReference>
<dbReference type="PANTHER" id="PTHR31236">
    <property type="entry name" value="BURP DOMAIN PROTEIN USPL1-LIKE"/>
    <property type="match status" value="1"/>
</dbReference>
<dbReference type="EMBL" id="LR743596">
    <property type="protein sequence ID" value="CAA2626662.1"/>
    <property type="molecule type" value="Genomic_DNA"/>
</dbReference>
<dbReference type="AlphaFoldDB" id="A0A7I8J6V9"/>
<gene>
    <name evidence="2" type="ORF">SI7747_09012355</name>
</gene>
<feature type="domain" description="BURP" evidence="1">
    <location>
        <begin position="75"/>
        <end position="288"/>
    </location>
</feature>
<accession>A0A7I8J6V9</accession>
<name>A0A7I8J6V9_SPIIN</name>
<organism evidence="2">
    <name type="scientific">Spirodela intermedia</name>
    <name type="common">Intermediate duckweed</name>
    <dbReference type="NCBI Taxonomy" id="51605"/>
    <lineage>
        <taxon>Eukaryota</taxon>
        <taxon>Viridiplantae</taxon>
        <taxon>Streptophyta</taxon>
        <taxon>Embryophyta</taxon>
        <taxon>Tracheophyta</taxon>
        <taxon>Spermatophyta</taxon>
        <taxon>Magnoliopsida</taxon>
        <taxon>Liliopsida</taxon>
        <taxon>Araceae</taxon>
        <taxon>Lemnoideae</taxon>
        <taxon>Spirodela</taxon>
    </lineage>
</organism>
<dbReference type="Proteomes" id="UP001189122">
    <property type="component" value="Unassembled WGS sequence"/>
</dbReference>